<name>A0A8H7Q9Z8_9FUNG</name>
<evidence type="ECO:0000313" key="2">
    <source>
        <dbReference type="Proteomes" id="UP000612746"/>
    </source>
</evidence>
<comment type="caution">
    <text evidence="1">The sequence shown here is derived from an EMBL/GenBank/DDBJ whole genome shotgun (WGS) entry which is preliminary data.</text>
</comment>
<keyword evidence="2" id="KW-1185">Reference proteome</keyword>
<dbReference type="InterPro" id="IPR027417">
    <property type="entry name" value="P-loop_NTPase"/>
</dbReference>
<dbReference type="OrthoDB" id="2158864at2759"/>
<dbReference type="EMBL" id="JAEPRA010000003">
    <property type="protein sequence ID" value="KAG2187531.1"/>
    <property type="molecule type" value="Genomic_DNA"/>
</dbReference>
<accession>A0A8H7Q9Z8</accession>
<dbReference type="Proteomes" id="UP000612746">
    <property type="component" value="Unassembled WGS sequence"/>
</dbReference>
<evidence type="ECO:0000313" key="1">
    <source>
        <dbReference type="EMBL" id="KAG2187531.1"/>
    </source>
</evidence>
<gene>
    <name evidence="1" type="ORF">INT44_005220</name>
</gene>
<reference evidence="1" key="1">
    <citation type="submission" date="2020-12" db="EMBL/GenBank/DDBJ databases">
        <title>Metabolic potential, ecology and presence of endohyphal bacteria is reflected in genomic diversity of Mucoromycotina.</title>
        <authorList>
            <person name="Muszewska A."/>
            <person name="Okrasinska A."/>
            <person name="Steczkiewicz K."/>
            <person name="Drgas O."/>
            <person name="Orlowska M."/>
            <person name="Perlinska-Lenart U."/>
            <person name="Aleksandrzak-Piekarczyk T."/>
            <person name="Szatraj K."/>
            <person name="Zielenkiewicz U."/>
            <person name="Pilsyk S."/>
            <person name="Malc E."/>
            <person name="Mieczkowski P."/>
            <person name="Kruszewska J.S."/>
            <person name="Biernat P."/>
            <person name="Pawlowska J."/>
        </authorList>
    </citation>
    <scope>NUCLEOTIDE SEQUENCE</scope>
    <source>
        <strain evidence="1">WA0000051536</strain>
    </source>
</reference>
<dbReference type="Gene3D" id="3.40.50.300">
    <property type="entry name" value="P-loop containing nucleotide triphosphate hydrolases"/>
    <property type="match status" value="1"/>
</dbReference>
<protein>
    <submittedName>
        <fullName evidence="1">Uncharacterized protein</fullName>
    </submittedName>
</protein>
<dbReference type="AlphaFoldDB" id="A0A8H7Q9Z8"/>
<proteinExistence type="predicted"/>
<organism evidence="1 2">
    <name type="scientific">Umbelopsis vinacea</name>
    <dbReference type="NCBI Taxonomy" id="44442"/>
    <lineage>
        <taxon>Eukaryota</taxon>
        <taxon>Fungi</taxon>
        <taxon>Fungi incertae sedis</taxon>
        <taxon>Mucoromycota</taxon>
        <taxon>Mucoromycotina</taxon>
        <taxon>Umbelopsidomycetes</taxon>
        <taxon>Umbelopsidales</taxon>
        <taxon>Umbelopsidaceae</taxon>
        <taxon>Umbelopsis</taxon>
    </lineage>
</organism>
<sequence>MTSLRSTFNRFTPELQVRYRNDFEILVKFGVFTVQDLQEYNVDDLAQHTGLSNYVLYQLQQDFCHYAARHRCRTAADLWEEEQLPKSQINLSTGIPSIDAALQSQIPNHQISELYGVPPEDKYHEEKNVVAYYVDIQRHFDAQQLQHLYLTSPKYHVYREAGIVSNQRVSKIHSVVFCEGPNHKQILHSQTIESILNRLQCVQCSTAKSLVLFLEKASSTSMVGYIQLVILDACDQLFTGPFSDGGKAFS</sequence>